<dbReference type="GO" id="GO:0016020">
    <property type="term" value="C:membrane"/>
    <property type="evidence" value="ECO:0007669"/>
    <property type="project" value="TreeGrafter"/>
</dbReference>
<dbReference type="Pfam" id="PF00063">
    <property type="entry name" value="Myosin_head"/>
    <property type="match status" value="1"/>
</dbReference>
<dbReference type="Gene3D" id="2.30.30.360">
    <property type="entry name" value="Myosin S1 fragment, N-terminal"/>
    <property type="match status" value="1"/>
</dbReference>
<feature type="domain" description="Myosin motor" evidence="11">
    <location>
        <begin position="91"/>
        <end position="413"/>
    </location>
</feature>
<keyword evidence="6 9" id="KW-0518">Myosin</keyword>
<comment type="caution">
    <text evidence="13">The sequence shown here is derived from an EMBL/GenBank/DDBJ whole genome shotgun (WGS) entry which is preliminary data.</text>
</comment>
<dbReference type="GO" id="GO:0016459">
    <property type="term" value="C:myosin complex"/>
    <property type="evidence" value="ECO:0007669"/>
    <property type="project" value="UniProtKB-KW"/>
</dbReference>
<dbReference type="GO" id="GO:0007015">
    <property type="term" value="P:actin filament organization"/>
    <property type="evidence" value="ECO:0007669"/>
    <property type="project" value="TreeGrafter"/>
</dbReference>
<dbReference type="GO" id="GO:0000146">
    <property type="term" value="F:microfilament motor activity"/>
    <property type="evidence" value="ECO:0007669"/>
    <property type="project" value="TreeGrafter"/>
</dbReference>
<feature type="transmembrane region" description="Helical" evidence="10">
    <location>
        <begin position="225"/>
        <end position="241"/>
    </location>
</feature>
<evidence type="ECO:0000313" key="13">
    <source>
        <dbReference type="EMBL" id="CAF1271282.1"/>
    </source>
</evidence>
<dbReference type="InterPro" id="IPR004009">
    <property type="entry name" value="SH3_Myosin"/>
</dbReference>
<accession>A0A815BKY8</accession>
<reference evidence="13" key="1">
    <citation type="submission" date="2021-02" db="EMBL/GenBank/DDBJ databases">
        <authorList>
            <person name="Nowell W R."/>
        </authorList>
    </citation>
    <scope>NUCLEOTIDE SEQUENCE</scope>
</reference>
<evidence type="ECO:0000256" key="10">
    <source>
        <dbReference type="SAM" id="Phobius"/>
    </source>
</evidence>
<evidence type="ECO:0000256" key="6">
    <source>
        <dbReference type="ARBA" id="ARBA00023123"/>
    </source>
</evidence>
<feature type="transmembrane region" description="Helical" evidence="10">
    <location>
        <begin position="357"/>
        <end position="378"/>
    </location>
</feature>
<feature type="transmembrane region" description="Helical" evidence="10">
    <location>
        <begin position="115"/>
        <end position="134"/>
    </location>
</feature>
<dbReference type="GO" id="GO:0005524">
    <property type="term" value="F:ATP binding"/>
    <property type="evidence" value="ECO:0007669"/>
    <property type="project" value="UniProtKB-UniRule"/>
</dbReference>
<keyword evidence="3 9" id="KW-0067">ATP-binding</keyword>
<dbReference type="SUPFAM" id="SSF81321">
    <property type="entry name" value="Family A G protein-coupled receptor-like"/>
    <property type="match status" value="1"/>
</dbReference>
<dbReference type="Proteomes" id="UP000663845">
    <property type="component" value="Unassembled WGS sequence"/>
</dbReference>
<dbReference type="FunFam" id="2.30.30.360:FF:000001">
    <property type="entry name" value="Myosin heavy chain"/>
    <property type="match status" value="1"/>
</dbReference>
<dbReference type="EMBL" id="CAJNOG010000497">
    <property type="protein sequence ID" value="CAF1271282.1"/>
    <property type="molecule type" value="Genomic_DNA"/>
</dbReference>
<evidence type="ECO:0000256" key="4">
    <source>
        <dbReference type="ARBA" id="ARBA00022860"/>
    </source>
</evidence>
<dbReference type="PANTHER" id="PTHR13140">
    <property type="entry name" value="MYOSIN"/>
    <property type="match status" value="1"/>
</dbReference>
<evidence type="ECO:0000256" key="5">
    <source>
        <dbReference type="ARBA" id="ARBA00023054"/>
    </source>
</evidence>
<evidence type="ECO:0000256" key="8">
    <source>
        <dbReference type="ARBA" id="ARBA00023203"/>
    </source>
</evidence>
<keyword evidence="4" id="KW-0112">Calmodulin-binding</keyword>
<evidence type="ECO:0000259" key="11">
    <source>
        <dbReference type="PROSITE" id="PS51456"/>
    </source>
</evidence>
<dbReference type="PROSITE" id="PS51456">
    <property type="entry name" value="MYOSIN_MOTOR"/>
    <property type="match status" value="1"/>
</dbReference>
<feature type="transmembrane region" description="Helical" evidence="10">
    <location>
        <begin position="261"/>
        <end position="283"/>
    </location>
</feature>
<keyword evidence="7 9" id="KW-0505">Motor protein</keyword>
<evidence type="ECO:0000256" key="1">
    <source>
        <dbReference type="ARBA" id="ARBA00008314"/>
    </source>
</evidence>
<dbReference type="SUPFAM" id="SSF52540">
    <property type="entry name" value="P-loop containing nucleoside triphosphate hydrolases"/>
    <property type="match status" value="1"/>
</dbReference>
<feature type="binding site" evidence="9">
    <location>
        <begin position="184"/>
        <end position="191"/>
    </location>
    <ligand>
        <name>ATP</name>
        <dbReference type="ChEBI" id="CHEBI:30616"/>
    </ligand>
</feature>
<evidence type="ECO:0000256" key="3">
    <source>
        <dbReference type="ARBA" id="ARBA00022840"/>
    </source>
</evidence>
<dbReference type="PRINTS" id="PR00193">
    <property type="entry name" value="MYOSINHEAVY"/>
</dbReference>
<dbReference type="PANTHER" id="PTHR13140:SF857">
    <property type="entry name" value="MYOSIN-11"/>
    <property type="match status" value="1"/>
</dbReference>
<dbReference type="GO" id="GO:0005516">
    <property type="term" value="F:calmodulin binding"/>
    <property type="evidence" value="ECO:0007669"/>
    <property type="project" value="UniProtKB-KW"/>
</dbReference>
<dbReference type="FunFam" id="3.40.850.10:FF:000101">
    <property type="entry name" value="Slow myosin heavy chain 2"/>
    <property type="match status" value="1"/>
</dbReference>
<keyword evidence="10" id="KW-0812">Transmembrane</keyword>
<proteinExistence type="inferred from homology"/>
<name>A0A815BKY8_9BILA</name>
<dbReference type="InterPro" id="IPR008989">
    <property type="entry name" value="Myosin_S1_N"/>
</dbReference>
<keyword evidence="10" id="KW-1133">Transmembrane helix</keyword>
<sequence length="413" mass="46869">MSSESMAYDPNDQELQESLKYLVLPTPEKLKLRSQPFDAKKACWIPDAKEVYVAGEIVEVKGEQTVVQTGKGEKVTLKTELIQQMNPPKYSCYDDMADLTYLNDASVFANLRERYARWLIYTYSGLFCVVINPFKRLPIYTMKVVLMYRGKKRTEVAPHLYAISDNAYSNMLRDRENQSMLITGESGAGKTENTKKVIQYFALVAAAGTKKEESAGKQMTLEDQIVACSLTQMPILIFFTISSQPAICLGQPNLFQKLNGFFILIVWSLIPSLTMFIFGFLTIRHIQQSIPRVHDENIIIHHQKRTKFIDRQLIQMTLMQSILFGLTSAAGAIGGTFNVLDDNSRKNALELAEQSLIGNVLSFVGLFGPCLSFYLCTLSSQLFRHELMILLHVRKQHEEDDVTDALTMQERIN</sequence>
<feature type="transmembrane region" description="Helical" evidence="10">
    <location>
        <begin position="313"/>
        <end position="337"/>
    </location>
</feature>
<dbReference type="GO" id="GO:0005737">
    <property type="term" value="C:cytoplasm"/>
    <property type="evidence" value="ECO:0007669"/>
    <property type="project" value="TreeGrafter"/>
</dbReference>
<keyword evidence="10" id="KW-0472">Membrane</keyword>
<dbReference type="Pfam" id="PF02736">
    <property type="entry name" value="Myosin_N"/>
    <property type="match status" value="1"/>
</dbReference>
<evidence type="ECO:0000259" key="12">
    <source>
        <dbReference type="PROSITE" id="PS51844"/>
    </source>
</evidence>
<dbReference type="InterPro" id="IPR036961">
    <property type="entry name" value="Kinesin_motor_dom_sf"/>
</dbReference>
<dbReference type="InterPro" id="IPR027417">
    <property type="entry name" value="P-loop_NTPase"/>
</dbReference>
<gene>
    <name evidence="13" type="ORF">JYZ213_LOCUS30711</name>
</gene>
<comment type="caution">
    <text evidence="9">Lacks conserved residue(s) required for the propagation of feature annotation.</text>
</comment>
<evidence type="ECO:0000256" key="9">
    <source>
        <dbReference type="PROSITE-ProRule" id="PRU00782"/>
    </source>
</evidence>
<evidence type="ECO:0000313" key="14">
    <source>
        <dbReference type="Proteomes" id="UP000663845"/>
    </source>
</evidence>
<comment type="similarity">
    <text evidence="1 9">Belongs to the TRAFAC class myosin-kinesin ATPase superfamily. Myosin family.</text>
</comment>
<dbReference type="SMART" id="SM00242">
    <property type="entry name" value="MYSc"/>
    <property type="match status" value="1"/>
</dbReference>
<dbReference type="PROSITE" id="PS51844">
    <property type="entry name" value="SH3_LIKE"/>
    <property type="match status" value="1"/>
</dbReference>
<dbReference type="GO" id="GO:0051015">
    <property type="term" value="F:actin filament binding"/>
    <property type="evidence" value="ECO:0007669"/>
    <property type="project" value="InterPro"/>
</dbReference>
<evidence type="ECO:0000256" key="7">
    <source>
        <dbReference type="ARBA" id="ARBA00023175"/>
    </source>
</evidence>
<dbReference type="InterPro" id="IPR001609">
    <property type="entry name" value="Myosin_head_motor_dom-like"/>
</dbReference>
<keyword evidence="8 9" id="KW-0009">Actin-binding</keyword>
<evidence type="ECO:0000256" key="2">
    <source>
        <dbReference type="ARBA" id="ARBA00022741"/>
    </source>
</evidence>
<keyword evidence="5" id="KW-0175">Coiled coil</keyword>
<feature type="domain" description="Myosin N-terminal SH3-like" evidence="12">
    <location>
        <begin position="38"/>
        <end position="87"/>
    </location>
</feature>
<protein>
    <submittedName>
        <fullName evidence="13">Uncharacterized protein</fullName>
    </submittedName>
</protein>
<keyword evidence="2 9" id="KW-0547">Nucleotide-binding</keyword>
<dbReference type="AlphaFoldDB" id="A0A815BKY8"/>
<organism evidence="13 14">
    <name type="scientific">Adineta steineri</name>
    <dbReference type="NCBI Taxonomy" id="433720"/>
    <lineage>
        <taxon>Eukaryota</taxon>
        <taxon>Metazoa</taxon>
        <taxon>Spiralia</taxon>
        <taxon>Gnathifera</taxon>
        <taxon>Rotifera</taxon>
        <taxon>Eurotatoria</taxon>
        <taxon>Bdelloidea</taxon>
        <taxon>Adinetida</taxon>
        <taxon>Adinetidae</taxon>
        <taxon>Adineta</taxon>
    </lineage>
</organism>
<dbReference type="Gene3D" id="3.40.850.10">
    <property type="entry name" value="Kinesin motor domain"/>
    <property type="match status" value="1"/>
</dbReference>